<keyword evidence="2" id="KW-1185">Reference proteome</keyword>
<dbReference type="OrthoDB" id="5295899at2"/>
<dbReference type="STRING" id="1921010.MMIC_P0833"/>
<name>A0A1L8CLV5_9PROT</name>
<proteinExistence type="predicted"/>
<dbReference type="AlphaFoldDB" id="A0A1L8CLV5"/>
<reference evidence="1 2" key="1">
    <citation type="journal article" date="2017" name="Arch. Microbiol.">
        <title>Mariprofundus micogutta sp. nov., a novel iron-oxidizing zetaproteobacterium isolated from a deep-sea hydrothermal field at the Bayonnaise knoll of the Izu-Ogasawara arc, and a description of Mariprofundales ord. nov. and Zetaproteobacteria classis nov.</title>
        <authorList>
            <person name="Makita H."/>
            <person name="Tanaka E."/>
            <person name="Mitsunobu S."/>
            <person name="Miyazaki M."/>
            <person name="Nunoura T."/>
            <person name="Uematsu K."/>
            <person name="Takaki Y."/>
            <person name="Nishi S."/>
            <person name="Shimamura S."/>
            <person name="Takai K."/>
        </authorList>
    </citation>
    <scope>NUCLEOTIDE SEQUENCE [LARGE SCALE GENOMIC DNA]</scope>
    <source>
        <strain evidence="1 2">ET2</strain>
    </source>
</reference>
<comment type="caution">
    <text evidence="1">The sequence shown here is derived from an EMBL/GenBank/DDBJ whole genome shotgun (WGS) entry which is preliminary data.</text>
</comment>
<dbReference type="RefSeq" id="WP_072659204.1">
    <property type="nucleotide sequence ID" value="NZ_BDFD01000005.1"/>
</dbReference>
<dbReference type="EMBL" id="BDFD01000005">
    <property type="protein sequence ID" value="GAV19875.1"/>
    <property type="molecule type" value="Genomic_DNA"/>
</dbReference>
<evidence type="ECO:0000313" key="1">
    <source>
        <dbReference type="EMBL" id="GAV19875.1"/>
    </source>
</evidence>
<dbReference type="Proteomes" id="UP000231632">
    <property type="component" value="Unassembled WGS sequence"/>
</dbReference>
<organism evidence="1 2">
    <name type="scientific">Mariprofundus micogutta</name>
    <dbReference type="NCBI Taxonomy" id="1921010"/>
    <lineage>
        <taxon>Bacteria</taxon>
        <taxon>Pseudomonadati</taxon>
        <taxon>Pseudomonadota</taxon>
        <taxon>Candidatius Mariprofundia</taxon>
        <taxon>Mariprofundales</taxon>
        <taxon>Mariprofundaceae</taxon>
        <taxon>Mariprofundus</taxon>
    </lineage>
</organism>
<sequence>MHTKPSDSLLRPEFTLSLAEQLLKGQSINLLSPHGQGRRRTLKDLRDILPDIMQIFHVNMRDYCSNFKAFCGELASQNGCINTGNDNLAELLDGMTQKACQTLLILHNFDEIRNSQAIAGGYNTTFFQALNSIQERQNMSLLCVCEQVLDHHLIHADGSEVRRSNLTCQLLALPELNPAQLMAELQRNNIALLDETELVALSGWLADHSSPCSILDNLNPDWLKQQYWKQQ</sequence>
<evidence type="ECO:0000313" key="2">
    <source>
        <dbReference type="Proteomes" id="UP000231632"/>
    </source>
</evidence>
<accession>A0A1L8CLV5</accession>
<protein>
    <submittedName>
        <fullName evidence="1">Uncharacterized protein</fullName>
    </submittedName>
</protein>
<gene>
    <name evidence="1" type="ORF">MMIC_P0833</name>
</gene>